<dbReference type="InterPro" id="IPR000644">
    <property type="entry name" value="CBS_dom"/>
</dbReference>
<name>A0A2M6XT84_9BACT</name>
<dbReference type="AlphaFoldDB" id="A0A2M6XT84"/>
<dbReference type="Proteomes" id="UP000230586">
    <property type="component" value="Unassembled WGS sequence"/>
</dbReference>
<evidence type="ECO:0000259" key="3">
    <source>
        <dbReference type="PROSITE" id="PS51371"/>
    </source>
</evidence>
<dbReference type="CDD" id="cd04586">
    <property type="entry name" value="CBS_pair_BON_assoc"/>
    <property type="match status" value="1"/>
</dbReference>
<dbReference type="SMART" id="SM00116">
    <property type="entry name" value="CBS"/>
    <property type="match status" value="2"/>
</dbReference>
<reference evidence="5" key="1">
    <citation type="submission" date="2017-09" db="EMBL/GenBank/DDBJ databases">
        <title>Depth-based differentiation of microbial function through sediment-hosted aquifers and enrichment of novel symbionts in the deep terrestrial subsurface.</title>
        <authorList>
            <person name="Probst A.J."/>
            <person name="Ladd B."/>
            <person name="Jarett J.K."/>
            <person name="Geller-Mcgrath D.E."/>
            <person name="Sieber C.M.K."/>
            <person name="Emerson J.B."/>
            <person name="Anantharaman K."/>
            <person name="Thomas B.C."/>
            <person name="Malmstrom R."/>
            <person name="Stieglmeier M."/>
            <person name="Klingl A."/>
            <person name="Woyke T."/>
            <person name="Ryan C.M."/>
            <person name="Banfield J.F."/>
        </authorList>
    </citation>
    <scope>NUCLEOTIDE SEQUENCE [LARGE SCALE GENOMIC DNA]</scope>
</reference>
<feature type="domain" description="CBS" evidence="3">
    <location>
        <begin position="94"/>
        <end position="150"/>
    </location>
</feature>
<dbReference type="Pfam" id="PF00571">
    <property type="entry name" value="CBS"/>
    <property type="match status" value="2"/>
</dbReference>
<gene>
    <name evidence="4" type="ORF">COT27_00985</name>
</gene>
<organism evidence="4 5">
    <name type="scientific">Candidatus Kuenenbacteria bacterium CG08_land_8_20_14_0_20_37_23</name>
    <dbReference type="NCBI Taxonomy" id="1974617"/>
    <lineage>
        <taxon>Bacteria</taxon>
        <taxon>Candidatus Kueneniibacteriota</taxon>
    </lineage>
</organism>
<dbReference type="SUPFAM" id="SSF54631">
    <property type="entry name" value="CBS-domain pair"/>
    <property type="match status" value="1"/>
</dbReference>
<evidence type="ECO:0000313" key="5">
    <source>
        <dbReference type="Proteomes" id="UP000230586"/>
    </source>
</evidence>
<dbReference type="EMBL" id="PEXX01000019">
    <property type="protein sequence ID" value="PIU10854.1"/>
    <property type="molecule type" value="Genomic_DNA"/>
</dbReference>
<comment type="caution">
    <text evidence="4">The sequence shown here is derived from an EMBL/GenBank/DDBJ whole genome shotgun (WGS) entry which is preliminary data.</text>
</comment>
<accession>A0A2M6XT84</accession>
<dbReference type="PANTHER" id="PTHR43080">
    <property type="entry name" value="CBS DOMAIN-CONTAINING PROTEIN CBSX3, MITOCHONDRIAL"/>
    <property type="match status" value="1"/>
</dbReference>
<proteinExistence type="predicted"/>
<keyword evidence="1 2" id="KW-0129">CBS domain</keyword>
<dbReference type="Gene3D" id="3.10.580.10">
    <property type="entry name" value="CBS-domain"/>
    <property type="match status" value="1"/>
</dbReference>
<protein>
    <recommendedName>
        <fullName evidence="3">CBS domain-containing protein</fullName>
    </recommendedName>
</protein>
<feature type="domain" description="CBS" evidence="3">
    <location>
        <begin position="7"/>
        <end position="64"/>
    </location>
</feature>
<dbReference type="InterPro" id="IPR051257">
    <property type="entry name" value="Diverse_CBS-Domain"/>
</dbReference>
<dbReference type="PROSITE" id="PS51371">
    <property type="entry name" value="CBS"/>
    <property type="match status" value="2"/>
</dbReference>
<sequence length="150" mass="17319">MKVKEIMTKKVIKIKKDATLEEAAEILAKNEISGAPVVGKKNKLVGIISEKDLFRAFYPDFRDIITDLRLWLSREKRRKRKKEKKKKISISKIMTRNLITVDIDASLIKAGSIMLVNKVSRLPVIRNGKMVGIITRRDIFRRLLEEEMGI</sequence>
<evidence type="ECO:0000256" key="1">
    <source>
        <dbReference type="ARBA" id="ARBA00023122"/>
    </source>
</evidence>
<dbReference type="PANTHER" id="PTHR43080:SF2">
    <property type="entry name" value="CBS DOMAIN-CONTAINING PROTEIN"/>
    <property type="match status" value="1"/>
</dbReference>
<evidence type="ECO:0000256" key="2">
    <source>
        <dbReference type="PROSITE-ProRule" id="PRU00703"/>
    </source>
</evidence>
<dbReference type="InterPro" id="IPR046342">
    <property type="entry name" value="CBS_dom_sf"/>
</dbReference>
<evidence type="ECO:0000313" key="4">
    <source>
        <dbReference type="EMBL" id="PIU10854.1"/>
    </source>
</evidence>